<gene>
    <name evidence="6" type="ORF">URODEC1_LOCUS46495</name>
</gene>
<evidence type="ECO:0000256" key="4">
    <source>
        <dbReference type="SAM" id="MobiDB-lite"/>
    </source>
</evidence>
<dbReference type="PROSITE" id="PS51319">
    <property type="entry name" value="TFIIS_N"/>
    <property type="match status" value="1"/>
</dbReference>
<dbReference type="InterPro" id="IPR003617">
    <property type="entry name" value="TFIIS/CRSP70_N_sub"/>
</dbReference>
<organism evidence="6 7">
    <name type="scientific">Urochloa decumbens</name>
    <dbReference type="NCBI Taxonomy" id="240449"/>
    <lineage>
        <taxon>Eukaryota</taxon>
        <taxon>Viridiplantae</taxon>
        <taxon>Streptophyta</taxon>
        <taxon>Embryophyta</taxon>
        <taxon>Tracheophyta</taxon>
        <taxon>Spermatophyta</taxon>
        <taxon>Magnoliopsida</taxon>
        <taxon>Liliopsida</taxon>
        <taxon>Poales</taxon>
        <taxon>Poaceae</taxon>
        <taxon>PACMAD clade</taxon>
        <taxon>Panicoideae</taxon>
        <taxon>Panicodae</taxon>
        <taxon>Paniceae</taxon>
        <taxon>Melinidinae</taxon>
        <taxon>Urochloa</taxon>
    </lineage>
</organism>
<accession>A0ABC8ZQH8</accession>
<evidence type="ECO:0000313" key="6">
    <source>
        <dbReference type="EMBL" id="CAL4964118.1"/>
    </source>
</evidence>
<dbReference type="CDD" id="cd00183">
    <property type="entry name" value="TFIIS_I"/>
    <property type="match status" value="1"/>
</dbReference>
<evidence type="ECO:0000256" key="2">
    <source>
        <dbReference type="ARBA" id="ARBA00023242"/>
    </source>
</evidence>
<reference evidence="6 7" key="2">
    <citation type="submission" date="2024-10" db="EMBL/GenBank/DDBJ databases">
        <authorList>
            <person name="Ryan C."/>
        </authorList>
    </citation>
    <scope>NUCLEOTIDE SEQUENCE [LARGE SCALE GENOMIC DNA]</scope>
</reference>
<feature type="region of interest" description="Disordered" evidence="4">
    <location>
        <begin position="536"/>
        <end position="560"/>
    </location>
</feature>
<feature type="compositionally biased region" description="Basic and acidic residues" evidence="4">
    <location>
        <begin position="317"/>
        <end position="333"/>
    </location>
</feature>
<reference evidence="7" key="1">
    <citation type="submission" date="2024-06" db="EMBL/GenBank/DDBJ databases">
        <authorList>
            <person name="Ryan C."/>
        </authorList>
    </citation>
    <scope>NUCLEOTIDE SEQUENCE [LARGE SCALE GENOMIC DNA]</scope>
</reference>
<evidence type="ECO:0000313" key="7">
    <source>
        <dbReference type="Proteomes" id="UP001497457"/>
    </source>
</evidence>
<dbReference type="EMBL" id="OZ075129">
    <property type="protein sequence ID" value="CAL4964118.1"/>
    <property type="molecule type" value="Genomic_DNA"/>
</dbReference>
<feature type="region of interest" description="Disordered" evidence="4">
    <location>
        <begin position="303"/>
        <end position="394"/>
    </location>
</feature>
<evidence type="ECO:0000259" key="5">
    <source>
        <dbReference type="PROSITE" id="PS51319"/>
    </source>
</evidence>
<dbReference type="Pfam" id="PF08711">
    <property type="entry name" value="Med26"/>
    <property type="match status" value="1"/>
</dbReference>
<dbReference type="Gene3D" id="1.20.930.10">
    <property type="entry name" value="Conserved domain common to transcription factors TFIIS, elongin A, CRSP70"/>
    <property type="match status" value="1"/>
</dbReference>
<sequence length="560" mass="61209">MAGTDSMEPWRELFRGRDIYDVIGNAILIAATDSPKEFRRRRDGIVEQIYTAPASAIAIPATLQGRSSAGGEVSGSALQQVVSVSEKGSKVASCTVAEPTEEPEADEIDDEGAIVADKQRNGYGDNSGHAVSESGIDWLQTLADEMDEEAQEINEVLRIKEILLNHHEQSTDILFDSLRRLQLMHLTADKIKSTEIGRAVAALSKHKLQKIRMLVRETIKGWKAVVDDWIAATKATVDGDSSECYSYKSQDISNQLAAEDGGLAVPPMDVEALFLVSHATAMQNVSEFLHGMDDDGIMTNVITGMDKGGSSGSYNNRKYDGMKPSDTVPRNKDLILVQDLPATQRQPSDKMNPQKLPPRQRSTPSKNTDLTQTKRLNADGNSSLLRQQCQRSDLPARQEPALLQKSNIQKTQEQGSQVPRIRIKIKHSSPGCAPRRGLFEKILEKKPCEENSGTIAVARNPPVVAAARDLPSGQAVVKTGMPTQSSAELNKLGTGRKVQLANMNLDETKRKLHGAYQEAENAKKKRAIQVVKPCDIPKSKDIGRTPLTTSTNPVRAGRPL</sequence>
<evidence type="ECO:0000256" key="3">
    <source>
        <dbReference type="PROSITE-ProRule" id="PRU00649"/>
    </source>
</evidence>
<name>A0ABC8ZQH8_9POAL</name>
<dbReference type="InterPro" id="IPR017923">
    <property type="entry name" value="TFIIS_N"/>
</dbReference>
<comment type="subcellular location">
    <subcellularLocation>
        <location evidence="1 3">Nucleus</location>
    </subcellularLocation>
</comment>
<dbReference type="AlphaFoldDB" id="A0ABC8ZQH8"/>
<keyword evidence="2 3" id="KW-0539">Nucleus</keyword>
<feature type="compositionally biased region" description="Polar residues" evidence="4">
    <location>
        <begin position="360"/>
        <end position="391"/>
    </location>
</feature>
<evidence type="ECO:0000256" key="1">
    <source>
        <dbReference type="ARBA" id="ARBA00004123"/>
    </source>
</evidence>
<dbReference type="PANTHER" id="PTHR46554">
    <property type="entry name" value="MEDIATOR OF RNA POLYMERASE II TRANSCRIPTION SUBUNIT 26A-RELATED"/>
    <property type="match status" value="1"/>
</dbReference>
<keyword evidence="7" id="KW-1185">Reference proteome</keyword>
<feature type="compositionally biased region" description="Polar residues" evidence="4">
    <location>
        <begin position="341"/>
        <end position="351"/>
    </location>
</feature>
<dbReference type="GO" id="GO:0005634">
    <property type="term" value="C:nucleus"/>
    <property type="evidence" value="ECO:0007669"/>
    <property type="project" value="UniProtKB-SubCell"/>
</dbReference>
<dbReference type="SUPFAM" id="SSF47676">
    <property type="entry name" value="Conserved domain common to transcription factors TFIIS, elongin A, CRSP70"/>
    <property type="match status" value="1"/>
</dbReference>
<feature type="domain" description="TFIIS N-terminal" evidence="5">
    <location>
        <begin position="154"/>
        <end position="229"/>
    </location>
</feature>
<dbReference type="Proteomes" id="UP001497457">
    <property type="component" value="Chromosome 19rd"/>
</dbReference>
<proteinExistence type="predicted"/>
<dbReference type="InterPro" id="IPR035441">
    <property type="entry name" value="TFIIS/LEDGF_dom_sf"/>
</dbReference>
<dbReference type="PANTHER" id="PTHR46554:SF10">
    <property type="entry name" value="OS01G0282100 PROTEIN"/>
    <property type="match status" value="1"/>
</dbReference>
<protein>
    <recommendedName>
        <fullName evidence="5">TFIIS N-terminal domain-containing protein</fullName>
    </recommendedName>
</protein>
<dbReference type="SMART" id="SM00509">
    <property type="entry name" value="TFS2N"/>
    <property type="match status" value="1"/>
</dbReference>